<protein>
    <submittedName>
        <fullName evidence="2 3">Uncharacterized protein</fullName>
    </submittedName>
</protein>
<dbReference type="HOGENOM" id="CLU_1604520_0_0_1"/>
<dbReference type="PANTHER" id="PTHR31909">
    <property type="entry name" value="CHROMOSOME 20 ORF85 FAMILY MEMBER"/>
    <property type="match status" value="1"/>
</dbReference>
<dbReference type="KEGG" id="hro:HELRODRAFT_163247"/>
<evidence type="ECO:0000256" key="1">
    <source>
        <dbReference type="SAM" id="MobiDB-lite"/>
    </source>
</evidence>
<sequence length="166" mass="18574">MEKPASVSHTNTSSKNNRKNAGSGGVNQDDVLANKLWVKAIERENRARQKWDDNWSFLVDYYRETPKLEQKENSNLKCDQDIFSEGSNKTIFKTEASKYGSGLNTNLGQVISSLQANLTPNKTGSFIGCIALLGIFQYQILLNALCSAHPVRHLAEDRVVVLELEE</sequence>
<dbReference type="GeneID" id="20199991"/>
<dbReference type="Proteomes" id="UP000015101">
    <property type="component" value="Unassembled WGS sequence"/>
</dbReference>
<keyword evidence="4" id="KW-1185">Reference proteome</keyword>
<evidence type="ECO:0000313" key="2">
    <source>
        <dbReference type="EMBL" id="ESN96206.1"/>
    </source>
</evidence>
<dbReference type="EMBL" id="KB097495">
    <property type="protein sequence ID" value="ESN96206.1"/>
    <property type="molecule type" value="Genomic_DNA"/>
</dbReference>
<gene>
    <name evidence="3" type="primary">20199991</name>
    <name evidence="2" type="ORF">HELRODRAFT_163247</name>
</gene>
<reference evidence="4" key="1">
    <citation type="submission" date="2012-12" db="EMBL/GenBank/DDBJ databases">
        <authorList>
            <person name="Hellsten U."/>
            <person name="Grimwood J."/>
            <person name="Chapman J.A."/>
            <person name="Shapiro H."/>
            <person name="Aerts A."/>
            <person name="Otillar R.P."/>
            <person name="Terry A.Y."/>
            <person name="Boore J.L."/>
            <person name="Simakov O."/>
            <person name="Marletaz F."/>
            <person name="Cho S.-J."/>
            <person name="Edsinger-Gonzales E."/>
            <person name="Havlak P."/>
            <person name="Kuo D.-H."/>
            <person name="Larsson T."/>
            <person name="Lv J."/>
            <person name="Arendt D."/>
            <person name="Savage R."/>
            <person name="Osoegawa K."/>
            <person name="de Jong P."/>
            <person name="Lindberg D.R."/>
            <person name="Seaver E.C."/>
            <person name="Weisblat D.A."/>
            <person name="Putnam N.H."/>
            <person name="Grigoriev I.V."/>
            <person name="Rokhsar D.S."/>
        </authorList>
    </citation>
    <scope>NUCLEOTIDE SEQUENCE</scope>
</reference>
<evidence type="ECO:0000313" key="3">
    <source>
        <dbReference type="EnsemblMetazoa" id="HelroP163247"/>
    </source>
</evidence>
<dbReference type="Pfam" id="PF14945">
    <property type="entry name" value="LLC1"/>
    <property type="match status" value="1"/>
</dbReference>
<reference evidence="3" key="3">
    <citation type="submission" date="2015-06" db="UniProtKB">
        <authorList>
            <consortium name="EnsemblMetazoa"/>
        </authorList>
    </citation>
    <scope>IDENTIFICATION</scope>
</reference>
<dbReference type="InterPro" id="IPR020339">
    <property type="entry name" value="C20orf85-like"/>
</dbReference>
<organism evidence="3 4">
    <name type="scientific">Helobdella robusta</name>
    <name type="common">Californian leech</name>
    <dbReference type="NCBI Taxonomy" id="6412"/>
    <lineage>
        <taxon>Eukaryota</taxon>
        <taxon>Metazoa</taxon>
        <taxon>Spiralia</taxon>
        <taxon>Lophotrochozoa</taxon>
        <taxon>Annelida</taxon>
        <taxon>Clitellata</taxon>
        <taxon>Hirudinea</taxon>
        <taxon>Rhynchobdellida</taxon>
        <taxon>Glossiphoniidae</taxon>
        <taxon>Helobdella</taxon>
    </lineage>
</organism>
<dbReference type="RefSeq" id="XP_009025421.1">
    <property type="nucleotide sequence ID" value="XM_009027173.1"/>
</dbReference>
<dbReference type="PANTHER" id="PTHR31909:SF2">
    <property type="entry name" value="RIKEN CDNA 2410004P03 GENE"/>
    <property type="match status" value="1"/>
</dbReference>
<reference evidence="2 4" key="2">
    <citation type="journal article" date="2013" name="Nature">
        <title>Insights into bilaterian evolution from three spiralian genomes.</title>
        <authorList>
            <person name="Simakov O."/>
            <person name="Marletaz F."/>
            <person name="Cho S.J."/>
            <person name="Edsinger-Gonzales E."/>
            <person name="Havlak P."/>
            <person name="Hellsten U."/>
            <person name="Kuo D.H."/>
            <person name="Larsson T."/>
            <person name="Lv J."/>
            <person name="Arendt D."/>
            <person name="Savage R."/>
            <person name="Osoegawa K."/>
            <person name="de Jong P."/>
            <person name="Grimwood J."/>
            <person name="Chapman J.A."/>
            <person name="Shapiro H."/>
            <person name="Aerts A."/>
            <person name="Otillar R.P."/>
            <person name="Terry A.Y."/>
            <person name="Boore J.L."/>
            <person name="Grigoriev I.V."/>
            <person name="Lindberg D.R."/>
            <person name="Seaver E.C."/>
            <person name="Weisblat D.A."/>
            <person name="Putnam N.H."/>
            <person name="Rokhsar D.S."/>
        </authorList>
    </citation>
    <scope>NUCLEOTIDE SEQUENCE</scope>
</reference>
<feature type="region of interest" description="Disordered" evidence="1">
    <location>
        <begin position="1"/>
        <end position="28"/>
    </location>
</feature>
<dbReference type="CTD" id="20199991"/>
<evidence type="ECO:0000313" key="4">
    <source>
        <dbReference type="Proteomes" id="UP000015101"/>
    </source>
</evidence>
<dbReference type="AlphaFoldDB" id="T1ETU1"/>
<accession>T1ETU1</accession>
<name>T1ETU1_HELRO</name>
<dbReference type="InParanoid" id="T1ETU1"/>
<dbReference type="EnsemblMetazoa" id="HelroT163247">
    <property type="protein sequence ID" value="HelroP163247"/>
    <property type="gene ID" value="HelroG163247"/>
</dbReference>
<dbReference type="OrthoDB" id="9972212at2759"/>
<dbReference type="EMBL" id="AMQM01001356">
    <property type="status" value="NOT_ANNOTATED_CDS"/>
    <property type="molecule type" value="Genomic_DNA"/>
</dbReference>
<proteinExistence type="predicted"/>